<name>A0ABW8Q1P9_9NEIS</name>
<evidence type="ECO:0000313" key="1">
    <source>
        <dbReference type="EMBL" id="MFK7641472.1"/>
    </source>
</evidence>
<dbReference type="RefSeq" id="WP_293277951.1">
    <property type="nucleotide sequence ID" value="NZ_JBJGEB010000002.1"/>
</dbReference>
<gene>
    <name evidence="1" type="ORF">ACI43T_03010</name>
</gene>
<sequence>MQKQPISGTISDFTASRTPTAALYTSAEIYAIRRPNAASSYLKIRLDKEIQ</sequence>
<organism evidence="1 2">
    <name type="scientific">Neisseria oralis</name>
    <dbReference type="NCBI Taxonomy" id="1107316"/>
    <lineage>
        <taxon>Bacteria</taxon>
        <taxon>Pseudomonadati</taxon>
        <taxon>Pseudomonadota</taxon>
        <taxon>Betaproteobacteria</taxon>
        <taxon>Neisseriales</taxon>
        <taxon>Neisseriaceae</taxon>
        <taxon>Neisseria</taxon>
    </lineage>
</organism>
<protein>
    <submittedName>
        <fullName evidence="1">Uncharacterized protein</fullName>
    </submittedName>
</protein>
<keyword evidence="2" id="KW-1185">Reference proteome</keyword>
<accession>A0ABW8Q1P9</accession>
<proteinExistence type="predicted"/>
<comment type="caution">
    <text evidence="1">The sequence shown here is derived from an EMBL/GenBank/DDBJ whole genome shotgun (WGS) entry which is preliminary data.</text>
</comment>
<evidence type="ECO:0000313" key="2">
    <source>
        <dbReference type="Proteomes" id="UP001621964"/>
    </source>
</evidence>
<reference evidence="1 2" key="1">
    <citation type="submission" date="2024-11" db="EMBL/GenBank/DDBJ databases">
        <authorList>
            <person name="Mikucki A.G."/>
            <person name="Kahler C.M."/>
        </authorList>
    </citation>
    <scope>NUCLEOTIDE SEQUENCE [LARGE SCALE GENOMIC DNA]</scope>
    <source>
        <strain evidence="1 2">EXNM717</strain>
    </source>
</reference>
<dbReference type="EMBL" id="JBJGEB010000002">
    <property type="protein sequence ID" value="MFK7641472.1"/>
    <property type="molecule type" value="Genomic_DNA"/>
</dbReference>
<dbReference type="Proteomes" id="UP001621964">
    <property type="component" value="Unassembled WGS sequence"/>
</dbReference>